<gene>
    <name evidence="3" type="ORF">QYF49_15420</name>
</gene>
<feature type="transmembrane region" description="Helical" evidence="2">
    <location>
        <begin position="59"/>
        <end position="75"/>
    </location>
</feature>
<dbReference type="RefSeq" id="WP_290400507.1">
    <property type="nucleotide sequence ID" value="NZ_JAUHLN010000003.1"/>
</dbReference>
<feature type="transmembrane region" description="Helical" evidence="2">
    <location>
        <begin position="87"/>
        <end position="104"/>
    </location>
</feature>
<name>A0ABT8E933_9BACL</name>
<protein>
    <submittedName>
        <fullName evidence="3">YndM family protein</fullName>
    </submittedName>
</protein>
<evidence type="ECO:0000313" key="4">
    <source>
        <dbReference type="Proteomes" id="UP001168694"/>
    </source>
</evidence>
<dbReference type="EMBL" id="JAUHLN010000003">
    <property type="protein sequence ID" value="MDN4074374.1"/>
    <property type="molecule type" value="Genomic_DNA"/>
</dbReference>
<feature type="transmembrane region" description="Helical" evidence="2">
    <location>
        <begin position="30"/>
        <end position="47"/>
    </location>
</feature>
<feature type="region of interest" description="Disordered" evidence="1">
    <location>
        <begin position="124"/>
        <end position="145"/>
    </location>
</feature>
<keyword evidence="2" id="KW-0472">Membrane</keyword>
<feature type="transmembrane region" description="Helical" evidence="2">
    <location>
        <begin position="7"/>
        <end position="24"/>
    </location>
</feature>
<sequence length="145" mass="16573">MRHLRALLIKFIASFAILYIVLGFVDDVSFRDIFTISLVLTVVAYALGDLTILPRTNNTVATVSDFVLAFAVIWSMSETMTYQENTFFNSFIASLGIAIVEYFYHKYVSREVLKNSSDAPNRMQFQTEASEEISPHTRPENRDKE</sequence>
<dbReference type="InterPro" id="IPR019649">
    <property type="entry name" value="DUF2512"/>
</dbReference>
<reference evidence="3" key="1">
    <citation type="submission" date="2023-06" db="EMBL/GenBank/DDBJ databases">
        <title>Draft Genome Sequences of Representative Paenibacillus Polymyxa, Bacillus cereus, Fictibacillus sp., and Brevibacillus agri Strains Isolated from Amazonian Dark Earth.</title>
        <authorList>
            <person name="Pellegrinetti T.A."/>
            <person name="Cunha I.C.M."/>
            <person name="Chaves M.G."/>
            <person name="Freitas A.S."/>
            <person name="Silva A.V.R."/>
            <person name="Tsai S.M."/>
            <person name="Mendes L.W."/>
        </authorList>
    </citation>
    <scope>NUCLEOTIDE SEQUENCE</scope>
    <source>
        <strain evidence="3">CENA-BCM004</strain>
    </source>
</reference>
<keyword evidence="4" id="KW-1185">Reference proteome</keyword>
<dbReference type="Proteomes" id="UP001168694">
    <property type="component" value="Unassembled WGS sequence"/>
</dbReference>
<keyword evidence="2" id="KW-1133">Transmembrane helix</keyword>
<evidence type="ECO:0000256" key="2">
    <source>
        <dbReference type="SAM" id="Phobius"/>
    </source>
</evidence>
<keyword evidence="2" id="KW-0812">Transmembrane</keyword>
<dbReference type="Pfam" id="PF10710">
    <property type="entry name" value="DUF2512"/>
    <property type="match status" value="1"/>
</dbReference>
<evidence type="ECO:0000313" key="3">
    <source>
        <dbReference type="EMBL" id="MDN4074374.1"/>
    </source>
</evidence>
<evidence type="ECO:0000256" key="1">
    <source>
        <dbReference type="SAM" id="MobiDB-lite"/>
    </source>
</evidence>
<proteinExistence type="predicted"/>
<organism evidence="3 4">
    <name type="scientific">Fictibacillus terranigra</name>
    <dbReference type="NCBI Taxonomy" id="3058424"/>
    <lineage>
        <taxon>Bacteria</taxon>
        <taxon>Bacillati</taxon>
        <taxon>Bacillota</taxon>
        <taxon>Bacilli</taxon>
        <taxon>Bacillales</taxon>
        <taxon>Fictibacillaceae</taxon>
        <taxon>Fictibacillus</taxon>
    </lineage>
</organism>
<comment type="caution">
    <text evidence="3">The sequence shown here is derived from an EMBL/GenBank/DDBJ whole genome shotgun (WGS) entry which is preliminary data.</text>
</comment>
<accession>A0ABT8E933</accession>
<feature type="compositionally biased region" description="Basic and acidic residues" evidence="1">
    <location>
        <begin position="133"/>
        <end position="145"/>
    </location>
</feature>